<dbReference type="InterPro" id="IPR012331">
    <property type="entry name" value="Clathrin_H-chain_linker"/>
</dbReference>
<accession>K1Q6I7</accession>
<reference evidence="5" key="1">
    <citation type="journal article" date="2012" name="Nature">
        <title>The oyster genome reveals stress adaptation and complexity of shell formation.</title>
        <authorList>
            <person name="Zhang G."/>
            <person name="Fang X."/>
            <person name="Guo X."/>
            <person name="Li L."/>
            <person name="Luo R."/>
            <person name="Xu F."/>
            <person name="Yang P."/>
            <person name="Zhang L."/>
            <person name="Wang X."/>
            <person name="Qi H."/>
            <person name="Xiong Z."/>
            <person name="Que H."/>
            <person name="Xie Y."/>
            <person name="Holland P.W."/>
            <person name="Paps J."/>
            <person name="Zhu Y."/>
            <person name="Wu F."/>
            <person name="Chen Y."/>
            <person name="Wang J."/>
            <person name="Peng C."/>
            <person name="Meng J."/>
            <person name="Yang L."/>
            <person name="Liu J."/>
            <person name="Wen B."/>
            <person name="Zhang N."/>
            <person name="Huang Z."/>
            <person name="Zhu Q."/>
            <person name="Feng Y."/>
            <person name="Mount A."/>
            <person name="Hedgecock D."/>
            <person name="Xu Z."/>
            <person name="Liu Y."/>
            <person name="Domazet-Loso T."/>
            <person name="Du Y."/>
            <person name="Sun X."/>
            <person name="Zhang S."/>
            <person name="Liu B."/>
            <person name="Cheng P."/>
            <person name="Jiang X."/>
            <person name="Li J."/>
            <person name="Fan D."/>
            <person name="Wang W."/>
            <person name="Fu W."/>
            <person name="Wang T."/>
            <person name="Wang B."/>
            <person name="Zhang J."/>
            <person name="Peng Z."/>
            <person name="Li Y."/>
            <person name="Li N."/>
            <person name="Wang J."/>
            <person name="Chen M."/>
            <person name="He Y."/>
            <person name="Tan F."/>
            <person name="Song X."/>
            <person name="Zheng Q."/>
            <person name="Huang R."/>
            <person name="Yang H."/>
            <person name="Du X."/>
            <person name="Chen L."/>
            <person name="Yang M."/>
            <person name="Gaffney P.M."/>
            <person name="Wang S."/>
            <person name="Luo L."/>
            <person name="She Z."/>
            <person name="Ming Y."/>
            <person name="Huang W."/>
            <person name="Zhang S."/>
            <person name="Huang B."/>
            <person name="Zhang Y."/>
            <person name="Qu T."/>
            <person name="Ni P."/>
            <person name="Miao G."/>
            <person name="Wang J."/>
            <person name="Wang Q."/>
            <person name="Steinberg C.E."/>
            <person name="Wang H."/>
            <person name="Li N."/>
            <person name="Qian L."/>
            <person name="Zhang G."/>
            <person name="Li Y."/>
            <person name="Yang H."/>
            <person name="Liu X."/>
            <person name="Wang J."/>
            <person name="Yin Y."/>
            <person name="Wang J."/>
        </authorList>
    </citation>
    <scope>NUCLEOTIDE SEQUENCE [LARGE SCALE GENOMIC DNA]</scope>
    <source>
        <strain evidence="5">05x7-T-G4-1.051#20</strain>
    </source>
</reference>
<feature type="region of interest" description="Disordered" evidence="3">
    <location>
        <begin position="303"/>
        <end position="339"/>
    </location>
</feature>
<dbReference type="PANTHER" id="PTHR10292:SF11">
    <property type="entry name" value="CLATHRIN HEAVY CHAIN LINKER DOMAIN-CONTAINING PROTEIN 1"/>
    <property type="match status" value="1"/>
</dbReference>
<dbReference type="InterPro" id="IPR016024">
    <property type="entry name" value="ARM-type_fold"/>
</dbReference>
<dbReference type="PANTHER" id="PTHR10292">
    <property type="entry name" value="CLATHRIN HEAVY CHAIN RELATED"/>
    <property type="match status" value="1"/>
</dbReference>
<evidence type="ECO:0000256" key="1">
    <source>
        <dbReference type="ARBA" id="ARBA00023054"/>
    </source>
</evidence>
<dbReference type="HOGENOM" id="CLU_033164_0_0_1"/>
<gene>
    <name evidence="5" type="ORF">CGI_10019583</name>
</gene>
<sequence>MEQFKKKCDIDNNLGTDYNKISSQTSSRASTPGGYPKIPPIITNESDRVFLLDLNDYIEDEIRKVNSEEAEQRYIIYRNAFNKIIEYVTAYKPLLTAIKKEYEFTIDSIRKGQREADYLNGKLKAMASEPSTIRNYKKRADELEERISIIEKDNDKLQQQLQDLRSKRQRREELEREVAEPPKRELKKDRRLIPGLSLEEATDLNLLYKNLDILDRQLKDLNISFRTRYVPKSQKVDFKNKLDTKVNTRDQLLRQGLIYRAKRYRLKIAVEAAQAYNRFKPPHQTVGDAVTFAIAQATGLQVQEKDAAGQEQNQGEGEKRDGSPSAVATTSFEDDDPNKEKEAEMMLEYIEKFNELFEDGKYEEAAIHAANSPKGILRTSATLAKFRDNNGLFMRKSYVNVLPVLLFSAENEDVKVRLSHRSPLLAFCDAIMASVGAVGCKPAGELSTECVECALNENRLDLLSHWISQDRLMLSRQIGDLISGHCGCKVPCKCGCQALAQNVYTKLHLHHQAIICLLKQGRVHAGIEYAKHKSPFTKEMYVEVLRMCPSLQLMHALVAADDQGSRPLPVGVVILTVLENNSFDLVLPFIQELQNRTADDDPNTSLFHDAVLDDMETSTDEWDSLVKILQDQGYEETATNVLSTITVMSAMKTVLYKSLADDRPDSAATQG</sequence>
<feature type="compositionally biased region" description="Polar residues" evidence="3">
    <location>
        <begin position="19"/>
        <end position="30"/>
    </location>
</feature>
<dbReference type="Pfam" id="PF15739">
    <property type="entry name" value="TSNAXIP1_N"/>
    <property type="match status" value="1"/>
</dbReference>
<evidence type="ECO:0000313" key="5">
    <source>
        <dbReference type="EMBL" id="EKC24480.1"/>
    </source>
</evidence>
<name>K1Q6I7_MAGGI</name>
<dbReference type="Gene3D" id="1.25.40.30">
    <property type="match status" value="1"/>
</dbReference>
<feature type="coiled-coil region" evidence="2">
    <location>
        <begin position="133"/>
        <end position="177"/>
    </location>
</feature>
<organism evidence="5">
    <name type="scientific">Magallana gigas</name>
    <name type="common">Pacific oyster</name>
    <name type="synonym">Crassostrea gigas</name>
    <dbReference type="NCBI Taxonomy" id="29159"/>
    <lineage>
        <taxon>Eukaryota</taxon>
        <taxon>Metazoa</taxon>
        <taxon>Spiralia</taxon>
        <taxon>Lophotrochozoa</taxon>
        <taxon>Mollusca</taxon>
        <taxon>Bivalvia</taxon>
        <taxon>Autobranchia</taxon>
        <taxon>Pteriomorphia</taxon>
        <taxon>Ostreida</taxon>
        <taxon>Ostreoidea</taxon>
        <taxon>Ostreidae</taxon>
        <taxon>Magallana</taxon>
    </lineage>
</organism>
<dbReference type="EMBL" id="JH817298">
    <property type="protein sequence ID" value="EKC24480.1"/>
    <property type="molecule type" value="Genomic_DNA"/>
</dbReference>
<feature type="region of interest" description="Disordered" evidence="3">
    <location>
        <begin position="19"/>
        <end position="38"/>
    </location>
</feature>
<proteinExistence type="predicted"/>
<dbReference type="AlphaFoldDB" id="K1Q6I7"/>
<evidence type="ECO:0000256" key="2">
    <source>
        <dbReference type="SAM" id="Coils"/>
    </source>
</evidence>
<keyword evidence="1 2" id="KW-0175">Coiled coil</keyword>
<evidence type="ECO:0000259" key="4">
    <source>
        <dbReference type="Pfam" id="PF15739"/>
    </source>
</evidence>
<dbReference type="SUPFAM" id="SSF48371">
    <property type="entry name" value="ARM repeat"/>
    <property type="match status" value="1"/>
</dbReference>
<dbReference type="InParanoid" id="K1Q6I7"/>
<dbReference type="Pfam" id="PF13838">
    <property type="entry name" value="Clathrin_H_link"/>
    <property type="match status" value="1"/>
</dbReference>
<evidence type="ECO:0000256" key="3">
    <source>
        <dbReference type="SAM" id="MobiDB-lite"/>
    </source>
</evidence>
<dbReference type="InterPro" id="IPR032755">
    <property type="entry name" value="TSNAXIP1_N"/>
</dbReference>
<feature type="domain" description="Translin-associated factor X-interacting protein 1 N-terminal" evidence="4">
    <location>
        <begin position="56"/>
        <end position="165"/>
    </location>
</feature>
<protein>
    <submittedName>
        <fullName evidence="5">Uncharacterized protein C2orf63-like protein</fullName>
    </submittedName>
</protein>